<gene>
    <name evidence="1" type="ORF">MMSR116_29395</name>
</gene>
<dbReference type="EMBL" id="CP043538">
    <property type="protein sequence ID" value="QGY05552.1"/>
    <property type="molecule type" value="Genomic_DNA"/>
</dbReference>
<reference evidence="1 2" key="2">
    <citation type="journal article" date="2013" name="Genome Announc.">
        <title>Draft Genome Sequence of Methylobacterium mesophilicum Strain SR1.6/6, Isolated from Citrus sinensis.</title>
        <authorList>
            <person name="Marinho Almeida D."/>
            <person name="Dini-Andreote F."/>
            <person name="Camargo Neves A.A."/>
            <person name="Juca Ramos R.T."/>
            <person name="Andreote F.D."/>
            <person name="Carneiro A.R."/>
            <person name="Oliveira de Souza Lima A."/>
            <person name="Caracciolo Gomes de Sa P.H."/>
            <person name="Ribeiro Barbosa M.S."/>
            <person name="Araujo W.L."/>
            <person name="Silva A."/>
        </authorList>
    </citation>
    <scope>NUCLEOTIDE SEQUENCE [LARGE SCALE GENOMIC DNA]</scope>
    <source>
        <strain evidence="1 2">SR1.6/6</strain>
    </source>
</reference>
<organism evidence="1 2">
    <name type="scientific">Methylobacterium mesophilicum SR1.6/6</name>
    <dbReference type="NCBI Taxonomy" id="908290"/>
    <lineage>
        <taxon>Bacteria</taxon>
        <taxon>Pseudomonadati</taxon>
        <taxon>Pseudomonadota</taxon>
        <taxon>Alphaproteobacteria</taxon>
        <taxon>Hyphomicrobiales</taxon>
        <taxon>Methylobacteriaceae</taxon>
        <taxon>Methylobacterium</taxon>
    </lineage>
</organism>
<dbReference type="KEGG" id="mmes:MMSR116_29395"/>
<evidence type="ECO:0000313" key="2">
    <source>
        <dbReference type="Proteomes" id="UP000012488"/>
    </source>
</evidence>
<sequence length="126" mass="13415">MSDRAFLGVLAHLDPRAPGETMLVTVALPRGECDAVVKALGAPDPELGPHVALLPCLRPDHPRSDDDAVLLAALRTVNRLLAAGPPRLSHELLDELGALQAATAGRIRRRLDCTAPPSPVELRSDR</sequence>
<dbReference type="AlphaFoldDB" id="A0A6B9FU49"/>
<name>A0A6B9FU49_9HYPH</name>
<accession>A0A6B9FU49</accession>
<protein>
    <submittedName>
        <fullName evidence="1">Uncharacterized protein</fullName>
    </submittedName>
</protein>
<reference evidence="1 2" key="1">
    <citation type="journal article" date="2012" name="Genet. Mol. Biol.">
        <title>Analysis of 16S rRNA and mxaF genes revealing insights into Methylobacterium niche-specific plant association.</title>
        <authorList>
            <person name="Dourado M.N."/>
            <person name="Andreote F.D."/>
            <person name="Dini-Andreote F."/>
            <person name="Conti R."/>
            <person name="Araujo J.M."/>
            <person name="Araujo W.L."/>
        </authorList>
    </citation>
    <scope>NUCLEOTIDE SEQUENCE [LARGE SCALE GENOMIC DNA]</scope>
    <source>
        <strain evidence="1 2">SR1.6/6</strain>
    </source>
</reference>
<dbReference type="RefSeq" id="WP_010684405.1">
    <property type="nucleotide sequence ID" value="NZ_CP043538.1"/>
</dbReference>
<proteinExistence type="predicted"/>
<dbReference type="Proteomes" id="UP000012488">
    <property type="component" value="Chromosome"/>
</dbReference>
<evidence type="ECO:0000313" key="1">
    <source>
        <dbReference type="EMBL" id="QGY05552.1"/>
    </source>
</evidence>
<dbReference type="OrthoDB" id="58662at2"/>